<dbReference type="EMBL" id="BSYR01000056">
    <property type="protein sequence ID" value="GMJ10109.1"/>
    <property type="molecule type" value="Genomic_DNA"/>
</dbReference>
<sequence>MKLMSWNVRGLGKPRTVGHLHQKLSDINPCIVFLIETKLSSARMAKVRKRCGYHNGIDVDAYGRSGGLSMGWKNSCMVSLRSYSARHIDIIISDDSDGFHWRCTGFYGAPEV</sequence>
<comment type="caution">
    <text evidence="1">The sequence shown here is derived from an EMBL/GenBank/DDBJ whole genome shotgun (WGS) entry which is preliminary data.</text>
</comment>
<dbReference type="Proteomes" id="UP001165190">
    <property type="component" value="Unassembled WGS sequence"/>
</dbReference>
<dbReference type="PANTHER" id="PTHR35218">
    <property type="entry name" value="RNASE H DOMAIN-CONTAINING PROTEIN"/>
    <property type="match status" value="1"/>
</dbReference>
<evidence type="ECO:0000313" key="2">
    <source>
        <dbReference type="Proteomes" id="UP001165190"/>
    </source>
</evidence>
<organism evidence="1 2">
    <name type="scientific">Hibiscus trionum</name>
    <name type="common">Flower of an hour</name>
    <dbReference type="NCBI Taxonomy" id="183268"/>
    <lineage>
        <taxon>Eukaryota</taxon>
        <taxon>Viridiplantae</taxon>
        <taxon>Streptophyta</taxon>
        <taxon>Embryophyta</taxon>
        <taxon>Tracheophyta</taxon>
        <taxon>Spermatophyta</taxon>
        <taxon>Magnoliopsida</taxon>
        <taxon>eudicotyledons</taxon>
        <taxon>Gunneridae</taxon>
        <taxon>Pentapetalae</taxon>
        <taxon>rosids</taxon>
        <taxon>malvids</taxon>
        <taxon>Malvales</taxon>
        <taxon>Malvaceae</taxon>
        <taxon>Malvoideae</taxon>
        <taxon>Hibiscus</taxon>
    </lineage>
</organism>
<dbReference type="PANTHER" id="PTHR35218:SF9">
    <property type="entry name" value="ENDONUCLEASE_EXONUCLEASE_PHOSPHATASE DOMAIN-CONTAINING PROTEIN"/>
    <property type="match status" value="1"/>
</dbReference>
<dbReference type="OrthoDB" id="1750221at2759"/>
<name>A0A9W7JE97_HIBTR</name>
<accession>A0A9W7JE97</accession>
<dbReference type="InterPro" id="IPR036691">
    <property type="entry name" value="Endo/exonu/phosph_ase_sf"/>
</dbReference>
<dbReference type="AlphaFoldDB" id="A0A9W7JE97"/>
<gene>
    <name evidence="1" type="ORF">HRI_004680100</name>
</gene>
<evidence type="ECO:0000313" key="1">
    <source>
        <dbReference type="EMBL" id="GMJ10109.1"/>
    </source>
</evidence>
<protein>
    <recommendedName>
        <fullName evidence="3">Endonuclease/exonuclease/phosphatase domain-containing protein</fullName>
    </recommendedName>
</protein>
<dbReference type="Gene3D" id="3.60.10.10">
    <property type="entry name" value="Endonuclease/exonuclease/phosphatase"/>
    <property type="match status" value="1"/>
</dbReference>
<reference evidence="1" key="1">
    <citation type="submission" date="2023-05" db="EMBL/GenBank/DDBJ databases">
        <title>Genome and transcriptome analyses reveal genes involved in the formation of fine ridges on petal epidermal cells in Hibiscus trionum.</title>
        <authorList>
            <person name="Koshimizu S."/>
            <person name="Masuda S."/>
            <person name="Ishii T."/>
            <person name="Shirasu K."/>
            <person name="Hoshino A."/>
            <person name="Arita M."/>
        </authorList>
    </citation>
    <scope>NUCLEOTIDE SEQUENCE</scope>
    <source>
        <strain evidence="1">Hamamatsu line</strain>
    </source>
</reference>
<proteinExistence type="predicted"/>
<dbReference type="SUPFAM" id="SSF56219">
    <property type="entry name" value="DNase I-like"/>
    <property type="match status" value="1"/>
</dbReference>
<keyword evidence="2" id="KW-1185">Reference proteome</keyword>
<evidence type="ECO:0008006" key="3">
    <source>
        <dbReference type="Google" id="ProtNLM"/>
    </source>
</evidence>